<dbReference type="EMBL" id="ATBP01000011">
    <property type="protein sequence ID" value="ETR74330.1"/>
    <property type="molecule type" value="Genomic_DNA"/>
</dbReference>
<keyword evidence="2" id="KW-0812">Transmembrane</keyword>
<keyword evidence="1" id="KW-0175">Coiled coil</keyword>
<protein>
    <submittedName>
        <fullName evidence="4">Tropomyosin 1</fullName>
    </submittedName>
</protein>
<sequence>MVHDILFKEWGRLHGWIQENRDFRLWRKRIQSKMWYWEKNGQKNEDLLTGELLTDSLQWLTNDANQIEFSEKRYIQNSAAKNKPDATKQGLTFISRCILLFILMGSLGFGIWYVWDINRNMTRLSQKNATLFQDLVKTQKKLSHTKIALDNLNKKFKESEKKWQNALDKASSADHKIAQANEKLQSAQDIKWRSEQQMQFATQKLKESKTLLTQARKKQEALKEQTQEFENHYQEQVAAIQRQTLELEEQKKQAEIKMAAAEQLAQDAQAQLQLVSEKKAQSETLIQEMKQKQATLTQAACAFALTHLTLDEWRVQMEKSPLKTICK</sequence>
<accession>A0A1V1PHQ9</accession>
<feature type="domain" description="Novel STAND NTPase 1" evidence="3">
    <location>
        <begin position="2"/>
        <end position="44"/>
    </location>
</feature>
<feature type="transmembrane region" description="Helical" evidence="2">
    <location>
        <begin position="93"/>
        <end position="115"/>
    </location>
</feature>
<dbReference type="AlphaFoldDB" id="A0A1V1PHQ9"/>
<reference evidence="5" key="1">
    <citation type="submission" date="2012-11" db="EMBL/GenBank/DDBJ databases">
        <authorList>
            <person name="Lucero-Rivera Y.E."/>
            <person name="Tovar-Ramirez D."/>
        </authorList>
    </citation>
    <scope>NUCLEOTIDE SEQUENCE [LARGE SCALE GENOMIC DNA]</scope>
    <source>
        <strain evidence="5">Araruama</strain>
    </source>
</reference>
<keyword evidence="2" id="KW-0472">Membrane</keyword>
<organism evidence="4 5">
    <name type="scientific">Candidatus Magnetoglobus multicellularis str. Araruama</name>
    <dbReference type="NCBI Taxonomy" id="890399"/>
    <lineage>
        <taxon>Bacteria</taxon>
        <taxon>Pseudomonadati</taxon>
        <taxon>Thermodesulfobacteriota</taxon>
        <taxon>Desulfobacteria</taxon>
        <taxon>Desulfobacterales</taxon>
        <taxon>Desulfobacteraceae</taxon>
        <taxon>Candidatus Magnetoglobus</taxon>
    </lineage>
</organism>
<feature type="coiled-coil region" evidence="1">
    <location>
        <begin position="135"/>
        <end position="292"/>
    </location>
</feature>
<dbReference type="SUPFAM" id="SSF57997">
    <property type="entry name" value="Tropomyosin"/>
    <property type="match status" value="1"/>
</dbReference>
<evidence type="ECO:0000259" key="3">
    <source>
        <dbReference type="Pfam" id="PF20703"/>
    </source>
</evidence>
<evidence type="ECO:0000313" key="5">
    <source>
        <dbReference type="Proteomes" id="UP000189670"/>
    </source>
</evidence>
<dbReference type="Pfam" id="PF20703">
    <property type="entry name" value="nSTAND1"/>
    <property type="match status" value="1"/>
</dbReference>
<name>A0A1V1PHQ9_9BACT</name>
<keyword evidence="2" id="KW-1133">Transmembrane helix</keyword>
<dbReference type="Proteomes" id="UP000189670">
    <property type="component" value="Unassembled WGS sequence"/>
</dbReference>
<dbReference type="InterPro" id="IPR049052">
    <property type="entry name" value="nSTAND1"/>
</dbReference>
<evidence type="ECO:0000313" key="4">
    <source>
        <dbReference type="EMBL" id="ETR74330.1"/>
    </source>
</evidence>
<proteinExistence type="predicted"/>
<evidence type="ECO:0000256" key="2">
    <source>
        <dbReference type="SAM" id="Phobius"/>
    </source>
</evidence>
<evidence type="ECO:0000256" key="1">
    <source>
        <dbReference type="SAM" id="Coils"/>
    </source>
</evidence>
<comment type="caution">
    <text evidence="4">The sequence shown here is derived from an EMBL/GenBank/DDBJ whole genome shotgun (WGS) entry which is preliminary data.</text>
</comment>
<gene>
    <name evidence="4" type="ORF">OMM_00280</name>
</gene>